<name>A0A7K3WLR9_9FLAO</name>
<dbReference type="EMBL" id="JAAGVY010000001">
    <property type="protein sequence ID" value="NEN21981.1"/>
    <property type="molecule type" value="Genomic_DNA"/>
</dbReference>
<dbReference type="AlphaFoldDB" id="A0A7K3WLR9"/>
<dbReference type="Proteomes" id="UP000486602">
    <property type="component" value="Unassembled WGS sequence"/>
</dbReference>
<organism evidence="1 2">
    <name type="scientific">Cryomorpha ignava</name>
    <dbReference type="NCBI Taxonomy" id="101383"/>
    <lineage>
        <taxon>Bacteria</taxon>
        <taxon>Pseudomonadati</taxon>
        <taxon>Bacteroidota</taxon>
        <taxon>Flavobacteriia</taxon>
        <taxon>Flavobacteriales</taxon>
        <taxon>Cryomorphaceae</taxon>
        <taxon>Cryomorpha</taxon>
    </lineage>
</organism>
<sequence>MAAVLDTTVGYLLGETADQVLKDPSMLKRLNDIMAFPKDEQDHIIYTIDAMIKAAKINAL</sequence>
<proteinExistence type="predicted"/>
<evidence type="ECO:0000313" key="1">
    <source>
        <dbReference type="EMBL" id="NEN21981.1"/>
    </source>
</evidence>
<keyword evidence="2" id="KW-1185">Reference proteome</keyword>
<gene>
    <name evidence="1" type="ORF">G3O08_00490</name>
</gene>
<comment type="caution">
    <text evidence="1">The sequence shown here is derived from an EMBL/GenBank/DDBJ whole genome shotgun (WGS) entry which is preliminary data.</text>
</comment>
<accession>A0A7K3WLR9</accession>
<reference evidence="1 2" key="1">
    <citation type="submission" date="2020-02" db="EMBL/GenBank/DDBJ databases">
        <title>Out from the shadows clarifying the taxonomy of the family Cryomorphaceae and related taxa by utilizing the GTDB taxonomic framework.</title>
        <authorList>
            <person name="Bowman J.P."/>
        </authorList>
    </citation>
    <scope>NUCLEOTIDE SEQUENCE [LARGE SCALE GENOMIC DNA]</scope>
    <source>
        <strain evidence="1 2">QSSC 1-22</strain>
    </source>
</reference>
<protein>
    <submittedName>
        <fullName evidence="1">Uncharacterized protein</fullName>
    </submittedName>
</protein>
<evidence type="ECO:0000313" key="2">
    <source>
        <dbReference type="Proteomes" id="UP000486602"/>
    </source>
</evidence>